<dbReference type="Proteomes" id="UP001596072">
    <property type="component" value="Unassembled WGS sequence"/>
</dbReference>
<dbReference type="InterPro" id="IPR001434">
    <property type="entry name" value="OmcB-like_DUF11"/>
</dbReference>
<evidence type="ECO:0000259" key="2">
    <source>
        <dbReference type="Pfam" id="PF25549"/>
    </source>
</evidence>
<evidence type="ECO:0000259" key="1">
    <source>
        <dbReference type="Pfam" id="PF01345"/>
    </source>
</evidence>
<proteinExistence type="predicted"/>
<keyword evidence="4" id="KW-1185">Reference proteome</keyword>
<feature type="non-terminal residue" evidence="3">
    <location>
        <position position="186"/>
    </location>
</feature>
<name>A0ABW0ZQV2_9ACTN</name>
<dbReference type="Pfam" id="PF25549">
    <property type="entry name" value="DUF7927"/>
    <property type="match status" value="1"/>
</dbReference>
<dbReference type="Pfam" id="PF01345">
    <property type="entry name" value="DUF11"/>
    <property type="match status" value="1"/>
</dbReference>
<feature type="domain" description="DUF7927" evidence="2">
    <location>
        <begin position="4"/>
        <end position="113"/>
    </location>
</feature>
<dbReference type="EMBL" id="JBHSNS010000034">
    <property type="protein sequence ID" value="MFC5731694.1"/>
    <property type="molecule type" value="Genomic_DNA"/>
</dbReference>
<comment type="caution">
    <text evidence="3">The sequence shown here is derived from an EMBL/GenBank/DDBJ whole genome shotgun (WGS) entry which is preliminary data.</text>
</comment>
<evidence type="ECO:0000313" key="3">
    <source>
        <dbReference type="EMBL" id="MFC5731694.1"/>
    </source>
</evidence>
<evidence type="ECO:0008006" key="5">
    <source>
        <dbReference type="Google" id="ProtNLM"/>
    </source>
</evidence>
<organism evidence="3 4">
    <name type="scientific">Nocardioides vastitatis</name>
    <dbReference type="NCBI Taxonomy" id="2568655"/>
    <lineage>
        <taxon>Bacteria</taxon>
        <taxon>Bacillati</taxon>
        <taxon>Actinomycetota</taxon>
        <taxon>Actinomycetes</taxon>
        <taxon>Propionibacteriales</taxon>
        <taxon>Nocardioidaceae</taxon>
        <taxon>Nocardioides</taxon>
    </lineage>
</organism>
<accession>A0ABW0ZQV2</accession>
<dbReference type="NCBIfam" id="TIGR01451">
    <property type="entry name" value="B_ant_repeat"/>
    <property type="match status" value="1"/>
</dbReference>
<reference evidence="4" key="1">
    <citation type="journal article" date="2019" name="Int. J. Syst. Evol. Microbiol.">
        <title>The Global Catalogue of Microorganisms (GCM) 10K type strain sequencing project: providing services to taxonomists for standard genome sequencing and annotation.</title>
        <authorList>
            <consortium name="The Broad Institute Genomics Platform"/>
            <consortium name="The Broad Institute Genome Sequencing Center for Infectious Disease"/>
            <person name="Wu L."/>
            <person name="Ma J."/>
        </authorList>
    </citation>
    <scope>NUCLEOTIDE SEQUENCE [LARGE SCALE GENOMIC DNA]</scope>
    <source>
        <strain evidence="4">YIM 94188</strain>
    </source>
</reference>
<dbReference type="InterPro" id="IPR047589">
    <property type="entry name" value="DUF11_rpt"/>
</dbReference>
<protein>
    <recommendedName>
        <fullName evidence="5">DUF11 domain-containing protein</fullName>
    </recommendedName>
</protein>
<feature type="domain" description="DUF11" evidence="1">
    <location>
        <begin position="133"/>
        <end position="183"/>
    </location>
</feature>
<evidence type="ECO:0000313" key="4">
    <source>
        <dbReference type="Proteomes" id="UP001596072"/>
    </source>
</evidence>
<sequence>MANYTTVKSSVPRPGSAVLPGERIDYTVTVTQQGTAPAEAEFTDNLAKVLDDAVYNRDVKASSGTVEYREGHIVWSGTIPVGGVVKVTYSVRVKAMRNLGNRRLVNPVTSPGCAVVDGQTVNCRTDHKVGKVDLRIDKRVLGRSRVVVGDRVRYALRVTNNGPDTARGPITVTDRLPRGLDALAAR</sequence>
<dbReference type="InterPro" id="IPR057687">
    <property type="entry name" value="DUF7927"/>
</dbReference>
<gene>
    <name evidence="3" type="ORF">ACFPQB_22490</name>
</gene>